<evidence type="ECO:0000313" key="2">
    <source>
        <dbReference type="EMBL" id="KFD46711.1"/>
    </source>
</evidence>
<dbReference type="Proteomes" id="UP000030764">
    <property type="component" value="Unassembled WGS sequence"/>
</dbReference>
<keyword evidence="3" id="KW-1185">Reference proteome</keyword>
<feature type="compositionally biased region" description="Basic and acidic residues" evidence="1">
    <location>
        <begin position="159"/>
        <end position="184"/>
    </location>
</feature>
<organism evidence="2 3">
    <name type="scientific">Trichuris suis</name>
    <name type="common">pig whipworm</name>
    <dbReference type="NCBI Taxonomy" id="68888"/>
    <lineage>
        <taxon>Eukaryota</taxon>
        <taxon>Metazoa</taxon>
        <taxon>Ecdysozoa</taxon>
        <taxon>Nematoda</taxon>
        <taxon>Enoplea</taxon>
        <taxon>Dorylaimia</taxon>
        <taxon>Trichinellida</taxon>
        <taxon>Trichuridae</taxon>
        <taxon>Trichuris</taxon>
    </lineage>
</organism>
<name>A0A085LP15_9BILA</name>
<feature type="compositionally biased region" description="Acidic residues" evidence="1">
    <location>
        <begin position="119"/>
        <end position="128"/>
    </location>
</feature>
<feature type="compositionally biased region" description="Basic and acidic residues" evidence="1">
    <location>
        <begin position="129"/>
        <end position="138"/>
    </location>
</feature>
<proteinExistence type="predicted"/>
<feature type="region of interest" description="Disordered" evidence="1">
    <location>
        <begin position="119"/>
        <end position="191"/>
    </location>
</feature>
<evidence type="ECO:0000256" key="1">
    <source>
        <dbReference type="SAM" id="MobiDB-lite"/>
    </source>
</evidence>
<reference evidence="2 3" key="1">
    <citation type="journal article" date="2014" name="Nat. Genet.">
        <title>Genome and transcriptome of the porcine whipworm Trichuris suis.</title>
        <authorList>
            <person name="Jex A.R."/>
            <person name="Nejsum P."/>
            <person name="Schwarz E.M."/>
            <person name="Hu L."/>
            <person name="Young N.D."/>
            <person name="Hall R.S."/>
            <person name="Korhonen P.K."/>
            <person name="Liao S."/>
            <person name="Thamsborg S."/>
            <person name="Xia J."/>
            <person name="Xu P."/>
            <person name="Wang S."/>
            <person name="Scheerlinck J.P."/>
            <person name="Hofmann A."/>
            <person name="Sternberg P.W."/>
            <person name="Wang J."/>
            <person name="Gasser R.B."/>
        </authorList>
    </citation>
    <scope>NUCLEOTIDE SEQUENCE [LARGE SCALE GENOMIC DNA]</scope>
    <source>
        <strain evidence="2">DCEP-RM93M</strain>
    </source>
</reference>
<dbReference type="EMBL" id="KL363357">
    <property type="protein sequence ID" value="KFD46711.1"/>
    <property type="molecule type" value="Genomic_DNA"/>
</dbReference>
<sequence length="191" mass="22612">MASSPRIQSRTITCPRILLPFHELMKYLDRYKRAKQELQGTSSPQKARRGRPRTVHPILAMEQPLAASALAEHAAHCRGSLQTRAVCKESRLFRRRLKEAFFKQKNQYINWDRRIVEQDDPLPEPDEHELDKYYKAEDTELDSATTTDRRQMTPILPQRAEDRRLESYRRDTLRTHLTPHRDFKPTPPPHY</sequence>
<dbReference type="AlphaFoldDB" id="A0A085LP15"/>
<gene>
    <name evidence="2" type="ORF">M513_12421</name>
</gene>
<protein>
    <submittedName>
        <fullName evidence="2">Uncharacterized protein</fullName>
    </submittedName>
</protein>
<evidence type="ECO:0000313" key="3">
    <source>
        <dbReference type="Proteomes" id="UP000030764"/>
    </source>
</evidence>
<accession>A0A085LP15</accession>